<name>A0A1M4PPZ1_9FIRM</name>
<keyword evidence="1" id="KW-0805">Transcription regulation</keyword>
<evidence type="ECO:0000259" key="4">
    <source>
        <dbReference type="PROSITE" id="PS50043"/>
    </source>
</evidence>
<accession>A0A1M4PPZ1</accession>
<organism evidence="5 6">
    <name type="scientific">[Clostridium] ultunense Esp</name>
    <dbReference type="NCBI Taxonomy" id="1288971"/>
    <lineage>
        <taxon>Bacteria</taxon>
        <taxon>Bacillati</taxon>
        <taxon>Bacillota</taxon>
        <taxon>Tissierellia</taxon>
        <taxon>Tissierellales</taxon>
        <taxon>Tepidimicrobiaceae</taxon>
        <taxon>Schnuerera</taxon>
    </lineage>
</organism>
<dbReference type="RefSeq" id="WP_025641588.1">
    <property type="nucleotide sequence ID" value="NZ_LT669839.1"/>
</dbReference>
<dbReference type="EMBL" id="LT669839">
    <property type="protein sequence ID" value="SHD77544.1"/>
    <property type="molecule type" value="Genomic_DNA"/>
</dbReference>
<evidence type="ECO:0000256" key="3">
    <source>
        <dbReference type="ARBA" id="ARBA00023163"/>
    </source>
</evidence>
<dbReference type="PANTHER" id="PTHR44688">
    <property type="entry name" value="DNA-BINDING TRANSCRIPTIONAL ACTIVATOR DEVR_DOSR"/>
    <property type="match status" value="1"/>
</dbReference>
<dbReference type="SUPFAM" id="SSF46894">
    <property type="entry name" value="C-terminal effector domain of the bipartite response regulators"/>
    <property type="match status" value="1"/>
</dbReference>
<dbReference type="InterPro" id="IPR036388">
    <property type="entry name" value="WH-like_DNA-bd_sf"/>
</dbReference>
<evidence type="ECO:0000256" key="1">
    <source>
        <dbReference type="ARBA" id="ARBA00023015"/>
    </source>
</evidence>
<dbReference type="Proteomes" id="UP000245423">
    <property type="component" value="Chromosome 1"/>
</dbReference>
<evidence type="ECO:0000256" key="2">
    <source>
        <dbReference type="ARBA" id="ARBA00023125"/>
    </source>
</evidence>
<proteinExistence type="predicted"/>
<dbReference type="CDD" id="cd06170">
    <property type="entry name" value="LuxR_C_like"/>
    <property type="match status" value="1"/>
</dbReference>
<keyword evidence="2 5" id="KW-0238">DNA-binding</keyword>
<evidence type="ECO:0000313" key="5">
    <source>
        <dbReference type="EMBL" id="SHD77544.1"/>
    </source>
</evidence>
<dbReference type="InterPro" id="IPR016032">
    <property type="entry name" value="Sig_transdc_resp-reg_C-effctor"/>
</dbReference>
<dbReference type="Gene3D" id="1.10.10.10">
    <property type="entry name" value="Winged helix-like DNA-binding domain superfamily/Winged helix DNA-binding domain"/>
    <property type="match status" value="1"/>
</dbReference>
<dbReference type="PANTHER" id="PTHR44688:SF16">
    <property type="entry name" value="DNA-BINDING TRANSCRIPTIONAL ACTIVATOR DEVR_DOSR"/>
    <property type="match status" value="1"/>
</dbReference>
<dbReference type="Pfam" id="PF00196">
    <property type="entry name" value="GerE"/>
    <property type="match status" value="1"/>
</dbReference>
<reference evidence="5 6" key="1">
    <citation type="submission" date="2016-11" db="EMBL/GenBank/DDBJ databases">
        <authorList>
            <person name="Manzoor S."/>
        </authorList>
    </citation>
    <scope>NUCLEOTIDE SEQUENCE [LARGE SCALE GENOMIC DNA]</scope>
    <source>
        <strain evidence="5">Clostridium ultunense strain Esp</strain>
    </source>
</reference>
<dbReference type="InterPro" id="IPR000792">
    <property type="entry name" value="Tscrpt_reg_LuxR_C"/>
</dbReference>
<dbReference type="PRINTS" id="PR00038">
    <property type="entry name" value="HTHLUXR"/>
</dbReference>
<dbReference type="GO" id="GO:0003677">
    <property type="term" value="F:DNA binding"/>
    <property type="evidence" value="ECO:0007669"/>
    <property type="project" value="UniProtKB-KW"/>
</dbReference>
<gene>
    <name evidence="5" type="ORF">CUESP1_2190</name>
</gene>
<dbReference type="PROSITE" id="PS50043">
    <property type="entry name" value="HTH_LUXR_2"/>
    <property type="match status" value="1"/>
</dbReference>
<dbReference type="GO" id="GO:0006355">
    <property type="term" value="P:regulation of DNA-templated transcription"/>
    <property type="evidence" value="ECO:0007669"/>
    <property type="project" value="InterPro"/>
</dbReference>
<dbReference type="AlphaFoldDB" id="A0A1M4PPZ1"/>
<protein>
    <submittedName>
        <fullName evidence="5">Response regulator containing a CheY-like receiver domain and an HTH DNA-binding domain</fullName>
    </submittedName>
</protein>
<keyword evidence="6" id="KW-1185">Reference proteome</keyword>
<dbReference type="SMART" id="SM00421">
    <property type="entry name" value="HTH_LUXR"/>
    <property type="match status" value="1"/>
</dbReference>
<keyword evidence="3" id="KW-0804">Transcription</keyword>
<feature type="domain" description="HTH luxR-type" evidence="4">
    <location>
        <begin position="186"/>
        <end position="249"/>
    </location>
</feature>
<dbReference type="OrthoDB" id="1662986at2"/>
<sequence>MNTSLNIPWKEIYNFILSCGNMNEIKSFSVSILSNLTKLCHFDQSLIYFLDGNRKICNQYLMNIDKQWSTLYLKYYSKTENGRYSLEKPLRENATKSTITIREWEKESSTEFVPKYIRPRGLKYSLGFALYDVNGIPRTVFALDRTTNVNFSDDELMILSLVVPLLNNLHKKFFCEQTSLRGLNQITWEVANLTEREMEILNLLCQGVSPTMISETLYISQSTTYKHISHIYEKMQVSSLQELLVRVLS</sequence>
<evidence type="ECO:0000313" key="6">
    <source>
        <dbReference type="Proteomes" id="UP000245423"/>
    </source>
</evidence>